<dbReference type="InterPro" id="IPR051033">
    <property type="entry name" value="SH3BGR"/>
</dbReference>
<dbReference type="STRING" id="5098.A0A507QUL3"/>
<reference evidence="2 3" key="1">
    <citation type="submission" date="2019-06" db="EMBL/GenBank/DDBJ databases">
        <title>Wine fermentation using esterase from Monascus purpureus.</title>
        <authorList>
            <person name="Geng C."/>
            <person name="Zhang Y."/>
        </authorList>
    </citation>
    <scope>NUCLEOTIDE SEQUENCE [LARGE SCALE GENOMIC DNA]</scope>
    <source>
        <strain evidence="2">HQ1</strain>
    </source>
</reference>
<accession>A0A507QUL3</accession>
<feature type="region of interest" description="Disordered" evidence="1">
    <location>
        <begin position="124"/>
        <end position="242"/>
    </location>
</feature>
<organism evidence="2 3">
    <name type="scientific">Monascus purpureus</name>
    <name type="common">Red mold</name>
    <name type="synonym">Monascus anka</name>
    <dbReference type="NCBI Taxonomy" id="5098"/>
    <lineage>
        <taxon>Eukaryota</taxon>
        <taxon>Fungi</taxon>
        <taxon>Dikarya</taxon>
        <taxon>Ascomycota</taxon>
        <taxon>Pezizomycotina</taxon>
        <taxon>Eurotiomycetes</taxon>
        <taxon>Eurotiomycetidae</taxon>
        <taxon>Eurotiales</taxon>
        <taxon>Aspergillaceae</taxon>
        <taxon>Monascus</taxon>
    </lineage>
</organism>
<feature type="compositionally biased region" description="Polar residues" evidence="1">
    <location>
        <begin position="320"/>
        <end position="330"/>
    </location>
</feature>
<feature type="region of interest" description="Disordered" evidence="1">
    <location>
        <begin position="273"/>
        <end position="345"/>
    </location>
</feature>
<dbReference type="PROSITE" id="PS51354">
    <property type="entry name" value="GLUTAREDOXIN_2"/>
    <property type="match status" value="1"/>
</dbReference>
<dbReference type="GO" id="GO:0005737">
    <property type="term" value="C:cytoplasm"/>
    <property type="evidence" value="ECO:0007669"/>
    <property type="project" value="TreeGrafter"/>
</dbReference>
<comment type="caution">
    <text evidence="2">The sequence shown here is derived from an EMBL/GenBank/DDBJ whole genome shotgun (WGS) entry which is preliminary data.</text>
</comment>
<evidence type="ECO:0000313" key="2">
    <source>
        <dbReference type="EMBL" id="TQB71728.1"/>
    </source>
</evidence>
<feature type="compositionally biased region" description="Basic and acidic residues" evidence="1">
    <location>
        <begin position="291"/>
        <end position="319"/>
    </location>
</feature>
<evidence type="ECO:0000256" key="1">
    <source>
        <dbReference type="SAM" id="MobiDB-lite"/>
    </source>
</evidence>
<proteinExistence type="predicted"/>
<feature type="compositionally biased region" description="Polar residues" evidence="1">
    <location>
        <begin position="188"/>
        <end position="199"/>
    </location>
</feature>
<dbReference type="PANTHER" id="PTHR12232">
    <property type="entry name" value="SH3 DOMAIN-BINDING GLUTAMIC ACID-RICH-LIKE PROTEIN"/>
    <property type="match status" value="1"/>
</dbReference>
<dbReference type="AlphaFoldDB" id="A0A507QUL3"/>
<sequence length="345" mass="36703">MSDPTLYLYTSLTAGSSHIFTATARLESILKGNRIPFRAIDVATDDKARQLWGRRSKGRKLPGLVKFGAIVGDLDQIEEWNEYGELRMQIDSIQDFEGFISNTSTSTPSTSTPSNVTSTATAIAAENAPPKPSTIKIQSPPPKSERKDDQISLALRQAGADAASKAKESTRAKAGLGSTAVTKKDTESQSQSTTVQPSADSEKKEDQSGGSSTKRRGSVNPAPELERPSLASEAAAQSSANFRAENAETLGLVGHHRGSIVSATSADEQAKVASDIRKSISEDPSATVESMKAEHGIKKMQCEAKKELKSTTEPADSKQAESSSEAVSQKQDPKDNGKASTTMED</sequence>
<keyword evidence="3" id="KW-1185">Reference proteome</keyword>
<dbReference type="InterPro" id="IPR036249">
    <property type="entry name" value="Thioredoxin-like_sf"/>
</dbReference>
<dbReference type="PANTHER" id="PTHR12232:SF0">
    <property type="entry name" value="THIOREDOXIN DOMAIN-CONTAINING PROTEIN"/>
    <property type="match status" value="1"/>
</dbReference>
<dbReference type="EMBL" id="VIFY01000075">
    <property type="protein sequence ID" value="TQB71728.1"/>
    <property type="molecule type" value="Genomic_DNA"/>
</dbReference>
<name>A0A507QUL3_MONPU</name>
<evidence type="ECO:0000313" key="3">
    <source>
        <dbReference type="Proteomes" id="UP000319663"/>
    </source>
</evidence>
<dbReference type="Proteomes" id="UP000319663">
    <property type="component" value="Unassembled WGS sequence"/>
</dbReference>
<protein>
    <submittedName>
        <fullName evidence="2">Dentin matrix acidic phosphoprotein 1</fullName>
    </submittedName>
</protein>
<dbReference type="SUPFAM" id="SSF52833">
    <property type="entry name" value="Thioredoxin-like"/>
    <property type="match status" value="1"/>
</dbReference>
<feature type="compositionally biased region" description="Low complexity" evidence="1">
    <location>
        <begin position="229"/>
        <end position="240"/>
    </location>
</feature>
<gene>
    <name evidence="2" type="primary">DMP1</name>
    <name evidence="2" type="ORF">MPDQ_007309</name>
</gene>
<dbReference type="Gene3D" id="3.40.30.10">
    <property type="entry name" value="Glutaredoxin"/>
    <property type="match status" value="1"/>
</dbReference>